<evidence type="ECO:0000313" key="6">
    <source>
        <dbReference type="Proteomes" id="UP000008672"/>
    </source>
</evidence>
<feature type="region of interest" description="Disordered" evidence="2">
    <location>
        <begin position="172"/>
        <end position="204"/>
    </location>
</feature>
<accession>H3AR92</accession>
<keyword evidence="6" id="KW-1185">Reference proteome</keyword>
<feature type="transmembrane region" description="Helical" evidence="3">
    <location>
        <begin position="79"/>
        <end position="102"/>
    </location>
</feature>
<reference evidence="6" key="1">
    <citation type="submission" date="2011-08" db="EMBL/GenBank/DDBJ databases">
        <title>The draft genome of Latimeria chalumnae.</title>
        <authorList>
            <person name="Di Palma F."/>
            <person name="Alfoldi J."/>
            <person name="Johnson J."/>
            <person name="Berlin A."/>
            <person name="Gnerre S."/>
            <person name="Jaffe D."/>
            <person name="MacCallum I."/>
            <person name="Young S."/>
            <person name="Walker B.J."/>
            <person name="Lander E."/>
            <person name="Lindblad-Toh K."/>
        </authorList>
    </citation>
    <scope>NUCLEOTIDE SEQUENCE [LARGE SCALE GENOMIC DNA]</scope>
    <source>
        <strain evidence="6">Wild caught</strain>
    </source>
</reference>
<dbReference type="Gene3D" id="4.10.740.10">
    <property type="entry name" value="Coagulation Factor IX"/>
    <property type="match status" value="1"/>
</dbReference>
<dbReference type="FunCoup" id="H3AR92">
    <property type="interactions" value="280"/>
</dbReference>
<sequence length="232" mass="26199">MDSVFLSENEANTLLKRLPRSNHFLEEIKQGNIERECWEEACSYEEAREAFENEEKTMEFWNQYNSGLQDNNADEDQLYTVYIVIPIIVGLIFIFIIMVTVWRCHLKKRIFRQTAHSLQRNGTVPPNSSLSLVSVNGSSQIPPHLFQENRYDLGGGLSTGFPIHVNVSSDSLSTGLSNPDAPPSYEEATGQPEGQRIGTTTEHHLDPPPQYEEIINSNLGNNAAPFIFSNIK</sequence>
<dbReference type="EMBL" id="AFYH01114817">
    <property type="status" value="NOT_ANNOTATED_CDS"/>
    <property type="molecule type" value="Genomic_DNA"/>
</dbReference>
<dbReference type="PROSITE" id="PS00011">
    <property type="entry name" value="GLA_1"/>
    <property type="match status" value="1"/>
</dbReference>
<dbReference type="InParanoid" id="H3AR92"/>
<feature type="domain" description="Gla" evidence="4">
    <location>
        <begin position="20"/>
        <end position="66"/>
    </location>
</feature>
<dbReference type="PROSITE" id="PS50998">
    <property type="entry name" value="GLA_2"/>
    <property type="match status" value="1"/>
</dbReference>
<dbReference type="InterPro" id="IPR000294">
    <property type="entry name" value="GLA_domain"/>
</dbReference>
<dbReference type="HOGENOM" id="CLU_103591_0_0_1"/>
<dbReference type="PANTHER" id="PTHR24278:SF37">
    <property type="entry name" value="TRANSMEMBRANE GAMMA-CARBOXYGLUTAMIC ACID PROTEIN 1"/>
    <property type="match status" value="1"/>
</dbReference>
<dbReference type="Pfam" id="PF00594">
    <property type="entry name" value="Gla"/>
    <property type="match status" value="1"/>
</dbReference>
<organism evidence="5 6">
    <name type="scientific">Latimeria chalumnae</name>
    <name type="common">Coelacanth</name>
    <dbReference type="NCBI Taxonomy" id="7897"/>
    <lineage>
        <taxon>Eukaryota</taxon>
        <taxon>Metazoa</taxon>
        <taxon>Chordata</taxon>
        <taxon>Craniata</taxon>
        <taxon>Vertebrata</taxon>
        <taxon>Euteleostomi</taxon>
        <taxon>Coelacanthiformes</taxon>
        <taxon>Coelacanthidae</taxon>
        <taxon>Latimeria</taxon>
    </lineage>
</organism>
<dbReference type="AlphaFoldDB" id="H3AR92"/>
<dbReference type="InterPro" id="IPR050442">
    <property type="entry name" value="Peptidase_S1_coag_factors"/>
</dbReference>
<evidence type="ECO:0000256" key="1">
    <source>
        <dbReference type="ARBA" id="ARBA00023157"/>
    </source>
</evidence>
<dbReference type="OrthoDB" id="9942362at2759"/>
<dbReference type="PRINTS" id="PR00001">
    <property type="entry name" value="GLABLOOD"/>
</dbReference>
<dbReference type="PANTHER" id="PTHR24278">
    <property type="entry name" value="COAGULATION FACTOR"/>
    <property type="match status" value="1"/>
</dbReference>
<dbReference type="EMBL" id="AFYH01114819">
    <property type="status" value="NOT_ANNOTATED_CDS"/>
    <property type="molecule type" value="Genomic_DNA"/>
</dbReference>
<evidence type="ECO:0000256" key="2">
    <source>
        <dbReference type="SAM" id="MobiDB-lite"/>
    </source>
</evidence>
<dbReference type="KEGG" id="lcm:102346474"/>
<evidence type="ECO:0000313" key="5">
    <source>
        <dbReference type="Ensembl" id="ENSLACP00000012163.1"/>
    </source>
</evidence>
<dbReference type="Proteomes" id="UP000008672">
    <property type="component" value="Unassembled WGS sequence"/>
</dbReference>
<evidence type="ECO:0000256" key="3">
    <source>
        <dbReference type="SAM" id="Phobius"/>
    </source>
</evidence>
<name>H3AR92_LATCH</name>
<dbReference type="GO" id="GO:0005509">
    <property type="term" value="F:calcium ion binding"/>
    <property type="evidence" value="ECO:0007669"/>
    <property type="project" value="InterPro"/>
</dbReference>
<dbReference type="GeneTree" id="ENSGT00940000160946"/>
<dbReference type="eggNOG" id="ENOG502RU75">
    <property type="taxonomic scope" value="Eukaryota"/>
</dbReference>
<dbReference type="OMA" id="HWGRDYH"/>
<dbReference type="GO" id="GO:0005615">
    <property type="term" value="C:extracellular space"/>
    <property type="evidence" value="ECO:0007669"/>
    <property type="project" value="TreeGrafter"/>
</dbReference>
<keyword evidence="3" id="KW-0812">Transmembrane</keyword>
<proteinExistence type="predicted"/>
<evidence type="ECO:0000259" key="4">
    <source>
        <dbReference type="PROSITE" id="PS50998"/>
    </source>
</evidence>
<dbReference type="InterPro" id="IPR017857">
    <property type="entry name" value="Coagulation_fac-like_Gla_dom"/>
</dbReference>
<dbReference type="Ensembl" id="ENSLACT00000012255.1">
    <property type="protein sequence ID" value="ENSLACP00000012163.1"/>
    <property type="gene ID" value="ENSLACG00000010706.1"/>
</dbReference>
<keyword evidence="3" id="KW-0472">Membrane</keyword>
<keyword evidence="3" id="KW-1133">Transmembrane helix</keyword>
<dbReference type="STRING" id="7897.ENSLACP00000012163"/>
<dbReference type="EMBL" id="AFYH01114818">
    <property type="status" value="NOT_ANNOTATED_CDS"/>
    <property type="molecule type" value="Genomic_DNA"/>
</dbReference>
<dbReference type="InterPro" id="IPR035972">
    <property type="entry name" value="GLA-like_dom_SF"/>
</dbReference>
<keyword evidence="1" id="KW-1015">Disulfide bond</keyword>
<dbReference type="SMART" id="SM00069">
    <property type="entry name" value="GLA"/>
    <property type="match status" value="1"/>
</dbReference>
<reference evidence="5" key="3">
    <citation type="submission" date="2025-09" db="UniProtKB">
        <authorList>
            <consortium name="Ensembl"/>
        </authorList>
    </citation>
    <scope>IDENTIFICATION</scope>
</reference>
<dbReference type="EMBL" id="AFYH01114816">
    <property type="status" value="NOT_ANNOTATED_CDS"/>
    <property type="molecule type" value="Genomic_DNA"/>
</dbReference>
<dbReference type="EMBL" id="AFYH01114820">
    <property type="status" value="NOT_ANNOTATED_CDS"/>
    <property type="molecule type" value="Genomic_DNA"/>
</dbReference>
<dbReference type="FunFam" id="4.10.740.10:FF:000001">
    <property type="entry name" value="vitamin K-dependent protein S"/>
    <property type="match status" value="1"/>
</dbReference>
<dbReference type="EMBL" id="AFYH01114815">
    <property type="status" value="NOT_ANNOTATED_CDS"/>
    <property type="molecule type" value="Genomic_DNA"/>
</dbReference>
<dbReference type="SUPFAM" id="SSF57630">
    <property type="entry name" value="GLA-domain"/>
    <property type="match status" value="1"/>
</dbReference>
<protein>
    <submittedName>
        <fullName evidence="5">Proline rich and Gla domain 1</fullName>
    </submittedName>
</protein>
<reference evidence="5" key="2">
    <citation type="submission" date="2025-08" db="UniProtKB">
        <authorList>
            <consortium name="Ensembl"/>
        </authorList>
    </citation>
    <scope>IDENTIFICATION</scope>
</reference>
<gene>
    <name evidence="5" type="primary">LOC102346474</name>
</gene>